<gene>
    <name evidence="1" type="ORF">M427DRAFT_343866</name>
</gene>
<reference evidence="1 2" key="1">
    <citation type="journal article" date="2015" name="Genome Biol. Evol.">
        <title>Phylogenomic analyses indicate that early fungi evolved digesting cell walls of algal ancestors of land plants.</title>
        <authorList>
            <person name="Chang Y."/>
            <person name="Wang S."/>
            <person name="Sekimoto S."/>
            <person name="Aerts A.L."/>
            <person name="Choi C."/>
            <person name="Clum A."/>
            <person name="LaButti K.M."/>
            <person name="Lindquist E.A."/>
            <person name="Yee Ngan C."/>
            <person name="Ohm R.A."/>
            <person name="Salamov A.A."/>
            <person name="Grigoriev I.V."/>
            <person name="Spatafora J.W."/>
            <person name="Berbee M.L."/>
        </authorList>
    </citation>
    <scope>NUCLEOTIDE SEQUENCE [LARGE SCALE GENOMIC DNA]</scope>
    <source>
        <strain evidence="1 2">JEL478</strain>
    </source>
</reference>
<dbReference type="Proteomes" id="UP000070544">
    <property type="component" value="Unassembled WGS sequence"/>
</dbReference>
<keyword evidence="2" id="KW-1185">Reference proteome</keyword>
<proteinExistence type="predicted"/>
<dbReference type="OrthoDB" id="10642719at2759"/>
<accession>A0A139AVI8</accession>
<organism evidence="1 2">
    <name type="scientific">Gonapodya prolifera (strain JEL478)</name>
    <name type="common">Monoblepharis prolifera</name>
    <dbReference type="NCBI Taxonomy" id="1344416"/>
    <lineage>
        <taxon>Eukaryota</taxon>
        <taxon>Fungi</taxon>
        <taxon>Fungi incertae sedis</taxon>
        <taxon>Chytridiomycota</taxon>
        <taxon>Chytridiomycota incertae sedis</taxon>
        <taxon>Monoblepharidomycetes</taxon>
        <taxon>Monoblepharidales</taxon>
        <taxon>Gonapodyaceae</taxon>
        <taxon>Gonapodya</taxon>
    </lineage>
</organism>
<evidence type="ECO:0000313" key="1">
    <source>
        <dbReference type="EMBL" id="KXS20740.1"/>
    </source>
</evidence>
<dbReference type="EMBL" id="KQ965734">
    <property type="protein sequence ID" value="KXS20740.1"/>
    <property type="molecule type" value="Genomic_DNA"/>
</dbReference>
<name>A0A139AVI8_GONPJ</name>
<evidence type="ECO:0000313" key="2">
    <source>
        <dbReference type="Proteomes" id="UP000070544"/>
    </source>
</evidence>
<dbReference type="AlphaFoldDB" id="A0A139AVI8"/>
<sequence length="154" mass="16517">MVYNFTAEWSALPSTTTYNWFVWLTNPGAGWSGVLWSQNVAVTLTNPTTTRGPTTTRRATTTALPVTTTVAIASPCGATAAYCVDVSTIPLSISRVAGTYSVAVKVWSKTALDAFVELHETNSLALVSNYAYSAITASTTSAYTTYRRGEGRLR</sequence>
<protein>
    <submittedName>
        <fullName evidence="1">Uncharacterized protein</fullName>
    </submittedName>
</protein>